<dbReference type="OrthoDB" id="8933800at2"/>
<dbReference type="Proteomes" id="UP000366945">
    <property type="component" value="Unassembled WGS sequence"/>
</dbReference>
<feature type="transmembrane region" description="Helical" evidence="1">
    <location>
        <begin position="55"/>
        <end position="73"/>
    </location>
</feature>
<feature type="transmembrane region" description="Helical" evidence="1">
    <location>
        <begin position="199"/>
        <end position="228"/>
    </location>
</feature>
<gene>
    <name evidence="3" type="ORF">PPN31114_00609</name>
</gene>
<evidence type="ECO:0000256" key="1">
    <source>
        <dbReference type="SAM" id="Phobius"/>
    </source>
</evidence>
<feature type="transmembrane region" description="Helical" evidence="1">
    <location>
        <begin position="240"/>
        <end position="261"/>
    </location>
</feature>
<feature type="transmembrane region" description="Helical" evidence="1">
    <location>
        <begin position="149"/>
        <end position="168"/>
    </location>
</feature>
<evidence type="ECO:0000313" key="4">
    <source>
        <dbReference type="Proteomes" id="UP000366945"/>
    </source>
</evidence>
<feature type="transmembrane region" description="Helical" evidence="1">
    <location>
        <begin position="388"/>
        <end position="407"/>
    </location>
</feature>
<evidence type="ECO:0000313" key="3">
    <source>
        <dbReference type="EMBL" id="VVD71027.1"/>
    </source>
</evidence>
<keyword evidence="1" id="KW-0472">Membrane</keyword>
<reference evidence="3 4" key="1">
    <citation type="submission" date="2019-08" db="EMBL/GenBank/DDBJ databases">
        <authorList>
            <person name="Peeters C."/>
        </authorList>
    </citation>
    <scope>NUCLEOTIDE SEQUENCE [LARGE SCALE GENOMIC DNA]</scope>
    <source>
        <strain evidence="3 4">LMG 31114</strain>
    </source>
</reference>
<sequence length="540" mass="59973">MRKTDTSAPNAVFPPASLATGLVANGAGDLLSHAPPTTRLTQHVRRFVAAARRSPAAYVTLYALIWSLVSAMLDPTVPFDAVEAYNWARNVEWGTPKNPWLVGFSLWPALGLHGNALAAYWYLSHFAGVAGGLLGVWHLAHRLSGDRCLAWVAMLSLHLSGAINIDILPYNDNFLLVMLWPWMLWLFIRAMFDTPRLWPVFAVVAGLAAMTKYSTFALLGMMFIVTLWTPQARRHYRHPAFLLGLVIFVAMLVPNIVWLAHHDFAAFRWVDDQIKPHLNSRALRGALSAFYPLIVLALIVRVTGGRLTWPWQVPTASQQGMAPPCAPVVIVTCVLLPPLLPILVYFTWHEGGRISEWLQPFAIPAPALLVACVRPGGHARLWRAARWLPAAGALVLLGYAGFLSANVRNAGQKFVGLKEASVSLEQRWQARYHTPLRYVGHDNVATWMTFYAPGNPHLLSRWSTEHRPNIYTKDIDAADVRQQGVMLLGHPGKPCRRAGFGKTLVQWPDLQIDAYETVPFTYHGNGDPVPMCVAYVAPQP</sequence>
<feature type="transmembrane region" description="Helical" evidence="1">
    <location>
        <begin position="119"/>
        <end position="137"/>
    </location>
</feature>
<dbReference type="AlphaFoldDB" id="A0A5E4S5V5"/>
<feature type="transmembrane region" description="Helical" evidence="1">
    <location>
        <begin position="321"/>
        <end position="345"/>
    </location>
</feature>
<keyword evidence="3" id="KW-0808">Transferase</keyword>
<feature type="domain" description="Glycosyltransferase RgtA/B/C/D-like" evidence="2">
    <location>
        <begin position="101"/>
        <end position="258"/>
    </location>
</feature>
<organism evidence="3 4">
    <name type="scientific">Pandoraea pneumonica</name>
    <dbReference type="NCBI Taxonomy" id="2508299"/>
    <lineage>
        <taxon>Bacteria</taxon>
        <taxon>Pseudomonadati</taxon>
        <taxon>Pseudomonadota</taxon>
        <taxon>Betaproteobacteria</taxon>
        <taxon>Burkholderiales</taxon>
        <taxon>Burkholderiaceae</taxon>
        <taxon>Pandoraea</taxon>
    </lineage>
</organism>
<keyword evidence="1" id="KW-0812">Transmembrane</keyword>
<proteinExistence type="predicted"/>
<feature type="transmembrane region" description="Helical" evidence="1">
    <location>
        <begin position="282"/>
        <end position="301"/>
    </location>
</feature>
<dbReference type="InterPro" id="IPR038731">
    <property type="entry name" value="RgtA/B/C-like"/>
</dbReference>
<protein>
    <submittedName>
        <fullName evidence="3">Glycosyltransferase</fullName>
    </submittedName>
</protein>
<keyword evidence="4" id="KW-1185">Reference proteome</keyword>
<dbReference type="EMBL" id="CABPSK010000001">
    <property type="protein sequence ID" value="VVD71027.1"/>
    <property type="molecule type" value="Genomic_DNA"/>
</dbReference>
<accession>A0A5E4S5V5</accession>
<keyword evidence="1" id="KW-1133">Transmembrane helix</keyword>
<dbReference type="GeneID" id="300402673"/>
<dbReference type="GO" id="GO:0016740">
    <property type="term" value="F:transferase activity"/>
    <property type="evidence" value="ECO:0007669"/>
    <property type="project" value="UniProtKB-KW"/>
</dbReference>
<dbReference type="RefSeq" id="WP_150677998.1">
    <property type="nucleotide sequence ID" value="NZ_CABPSK010000001.1"/>
</dbReference>
<name>A0A5E4S5V5_9BURK</name>
<evidence type="ECO:0000259" key="2">
    <source>
        <dbReference type="Pfam" id="PF13231"/>
    </source>
</evidence>
<dbReference type="Pfam" id="PF13231">
    <property type="entry name" value="PMT_2"/>
    <property type="match status" value="1"/>
</dbReference>